<protein>
    <recommendedName>
        <fullName evidence="3">Protein kinase domain-containing protein</fullName>
    </recommendedName>
</protein>
<dbReference type="InterPro" id="IPR011009">
    <property type="entry name" value="Kinase-like_dom_sf"/>
</dbReference>
<accession>A0A813IXL1</accession>
<dbReference type="GO" id="GO:0005524">
    <property type="term" value="F:ATP binding"/>
    <property type="evidence" value="ECO:0007669"/>
    <property type="project" value="InterPro"/>
</dbReference>
<feature type="domain" description="Protein kinase" evidence="3">
    <location>
        <begin position="1"/>
        <end position="63"/>
    </location>
</feature>
<dbReference type="EMBL" id="CAJNNW010015630">
    <property type="protein sequence ID" value="CAE8657934.1"/>
    <property type="molecule type" value="Genomic_DNA"/>
</dbReference>
<dbReference type="SUPFAM" id="SSF56112">
    <property type="entry name" value="Protein kinase-like (PK-like)"/>
    <property type="match status" value="1"/>
</dbReference>
<reference evidence="4" key="1">
    <citation type="submission" date="2021-02" db="EMBL/GenBank/DDBJ databases">
        <authorList>
            <person name="Dougan E. K."/>
            <person name="Rhodes N."/>
            <person name="Thang M."/>
            <person name="Chan C."/>
        </authorList>
    </citation>
    <scope>NUCLEOTIDE SEQUENCE</scope>
</reference>
<feature type="transmembrane region" description="Helical" evidence="2">
    <location>
        <begin position="401"/>
        <end position="423"/>
    </location>
</feature>
<proteinExistence type="predicted"/>
<feature type="region of interest" description="Disordered" evidence="1">
    <location>
        <begin position="359"/>
        <end position="382"/>
    </location>
</feature>
<dbReference type="PROSITE" id="PS50011">
    <property type="entry name" value="PROTEIN_KINASE_DOM"/>
    <property type="match status" value="1"/>
</dbReference>
<feature type="compositionally biased region" description="Basic and acidic residues" evidence="1">
    <location>
        <begin position="360"/>
        <end position="369"/>
    </location>
</feature>
<evidence type="ECO:0000259" key="3">
    <source>
        <dbReference type="PROSITE" id="PS50011"/>
    </source>
</evidence>
<keyword evidence="2" id="KW-0472">Membrane</keyword>
<organism evidence="4 5">
    <name type="scientific">Polarella glacialis</name>
    <name type="common">Dinoflagellate</name>
    <dbReference type="NCBI Taxonomy" id="89957"/>
    <lineage>
        <taxon>Eukaryota</taxon>
        <taxon>Sar</taxon>
        <taxon>Alveolata</taxon>
        <taxon>Dinophyceae</taxon>
        <taxon>Suessiales</taxon>
        <taxon>Suessiaceae</taxon>
        <taxon>Polarella</taxon>
    </lineage>
</organism>
<dbReference type="Gene3D" id="1.10.510.10">
    <property type="entry name" value="Transferase(Phosphotransferase) domain 1"/>
    <property type="match status" value="1"/>
</dbReference>
<evidence type="ECO:0000313" key="5">
    <source>
        <dbReference type="Proteomes" id="UP000626109"/>
    </source>
</evidence>
<dbReference type="Proteomes" id="UP000626109">
    <property type="component" value="Unassembled WGS sequence"/>
</dbReference>
<gene>
    <name evidence="4" type="ORF">PGLA2088_LOCUS13137</name>
</gene>
<evidence type="ECO:0000313" key="4">
    <source>
        <dbReference type="EMBL" id="CAE8657934.1"/>
    </source>
</evidence>
<dbReference type="InterPro" id="IPR000719">
    <property type="entry name" value="Prot_kinase_dom"/>
</dbReference>
<sequence>MGVVMYGLLDGRFPFKDEHDIKTKEPKYSRRLHPVCQDFISLMLRKNELERGSADDVMAHGWLSESTERQGGVDISTQARTDTKNDDDDIFLCLEEVHGGVVERRRELVERLEDQHAQGPTTASFAHRASLGEFLVPDRRLAGAFCQYQWWDEAEVFSAGLLGIGVGVERTLSEVSRDFDRSPHIVGQLLKDHNIDITQFGVGEAKTLEQLASEVQSGSARLMLDATCHRKLVRVVDVVLLRLFSGRDEGSPLLIETGEQYPDGRRRQAFRMPGTKKFPHENAQETAMRVLKDTMGMGQCAVHFAFDEKEVYEEEMDSPSFPGVRTVYRKEIVQCYVEESNKETLEKVGLGHVRSYCAEGSERRNEGKTQRQQPAGRPPRSRFLLSRRRPAGVLRVQRGSLWSALLLLLSLLLLLLLLLGLGAETRQL</sequence>
<name>A0A813IXL1_POLGL</name>
<dbReference type="GO" id="GO:0004672">
    <property type="term" value="F:protein kinase activity"/>
    <property type="evidence" value="ECO:0007669"/>
    <property type="project" value="InterPro"/>
</dbReference>
<keyword evidence="2" id="KW-1133">Transmembrane helix</keyword>
<dbReference type="AlphaFoldDB" id="A0A813IXL1"/>
<keyword evidence="2" id="KW-0812">Transmembrane</keyword>
<evidence type="ECO:0000256" key="1">
    <source>
        <dbReference type="SAM" id="MobiDB-lite"/>
    </source>
</evidence>
<evidence type="ECO:0000256" key="2">
    <source>
        <dbReference type="SAM" id="Phobius"/>
    </source>
</evidence>
<comment type="caution">
    <text evidence="4">The sequence shown here is derived from an EMBL/GenBank/DDBJ whole genome shotgun (WGS) entry which is preliminary data.</text>
</comment>